<reference evidence="2 3" key="1">
    <citation type="journal article" date="2021" name="Elife">
        <title>Chloroplast acquisition without the gene transfer in kleptoplastic sea slugs, Plakobranchus ocellatus.</title>
        <authorList>
            <person name="Maeda T."/>
            <person name="Takahashi S."/>
            <person name="Yoshida T."/>
            <person name="Shimamura S."/>
            <person name="Takaki Y."/>
            <person name="Nagai Y."/>
            <person name="Toyoda A."/>
            <person name="Suzuki Y."/>
            <person name="Arimoto A."/>
            <person name="Ishii H."/>
            <person name="Satoh N."/>
            <person name="Nishiyama T."/>
            <person name="Hasebe M."/>
            <person name="Maruyama T."/>
            <person name="Minagawa J."/>
            <person name="Obokata J."/>
            <person name="Shigenobu S."/>
        </authorList>
    </citation>
    <scope>NUCLEOTIDE SEQUENCE [LARGE SCALE GENOMIC DNA]</scope>
</reference>
<feature type="compositionally biased region" description="Basic and acidic residues" evidence="1">
    <location>
        <begin position="51"/>
        <end position="60"/>
    </location>
</feature>
<sequence length="107" mass="12670">MLTINAKTQVYQARVLSTLLYGSESWTLYFRQEHRLNTSHQRYLYQVGHQDNRREGRGAVEKQASMQTSESGVSTIRRFRLYMQHLQQDLPLQDRALQPQSALHFHH</sequence>
<evidence type="ECO:0000313" key="2">
    <source>
        <dbReference type="EMBL" id="GFO17157.1"/>
    </source>
</evidence>
<dbReference type="AlphaFoldDB" id="A0AAV4BD93"/>
<comment type="caution">
    <text evidence="2">The sequence shown here is derived from an EMBL/GenBank/DDBJ whole genome shotgun (WGS) entry which is preliminary data.</text>
</comment>
<evidence type="ECO:0000313" key="3">
    <source>
        <dbReference type="Proteomes" id="UP000735302"/>
    </source>
</evidence>
<keyword evidence="3" id="KW-1185">Reference proteome</keyword>
<name>A0AAV4BD93_9GAST</name>
<dbReference type="EMBL" id="BLXT01004727">
    <property type="protein sequence ID" value="GFO17157.1"/>
    <property type="molecule type" value="Genomic_DNA"/>
</dbReference>
<accession>A0AAV4BD93</accession>
<feature type="region of interest" description="Disordered" evidence="1">
    <location>
        <begin position="51"/>
        <end position="71"/>
    </location>
</feature>
<gene>
    <name evidence="2" type="ORF">PoB_004366200</name>
</gene>
<dbReference type="Proteomes" id="UP000735302">
    <property type="component" value="Unassembled WGS sequence"/>
</dbReference>
<evidence type="ECO:0000256" key="1">
    <source>
        <dbReference type="SAM" id="MobiDB-lite"/>
    </source>
</evidence>
<protein>
    <submittedName>
        <fullName evidence="2">Uncharacterized protein</fullName>
    </submittedName>
</protein>
<organism evidence="2 3">
    <name type="scientific">Plakobranchus ocellatus</name>
    <dbReference type="NCBI Taxonomy" id="259542"/>
    <lineage>
        <taxon>Eukaryota</taxon>
        <taxon>Metazoa</taxon>
        <taxon>Spiralia</taxon>
        <taxon>Lophotrochozoa</taxon>
        <taxon>Mollusca</taxon>
        <taxon>Gastropoda</taxon>
        <taxon>Heterobranchia</taxon>
        <taxon>Euthyneura</taxon>
        <taxon>Panpulmonata</taxon>
        <taxon>Sacoglossa</taxon>
        <taxon>Placobranchoidea</taxon>
        <taxon>Plakobranchidae</taxon>
        <taxon>Plakobranchus</taxon>
    </lineage>
</organism>
<proteinExistence type="predicted"/>